<dbReference type="InterPro" id="IPR014861">
    <property type="entry name" value="CNP1-like_dom"/>
</dbReference>
<evidence type="ECO:0000313" key="2">
    <source>
        <dbReference type="EMBL" id="BAO81468.1"/>
    </source>
</evidence>
<dbReference type="STRING" id="1458425.SRAA_1614"/>
<gene>
    <name evidence="2" type="ORF">SRAA_1614</name>
</gene>
<evidence type="ECO:0000259" key="1">
    <source>
        <dbReference type="Pfam" id="PF08750"/>
    </source>
</evidence>
<dbReference type="EMBL" id="AP014568">
    <property type="protein sequence ID" value="BAO81468.1"/>
    <property type="molecule type" value="Genomic_DNA"/>
</dbReference>
<protein>
    <recommendedName>
        <fullName evidence="1">CNP1-like uncharacterized domain-containing protein</fullName>
    </recommendedName>
</protein>
<dbReference type="AlphaFoldDB" id="A0A060NPL9"/>
<feature type="domain" description="CNP1-like uncharacterised" evidence="1">
    <location>
        <begin position="15"/>
        <end position="160"/>
    </location>
</feature>
<sequence>MLAALAPAQAQFLTEGEQWQEESVPPAPPFSTQGLVPFEVGVDSPLRFGLVPDTLQLGADGVIRYVVVAQSTSGAVNVMHEGLRCRTQEMRTYARWSPTQLPLPAPFASEAGQWRSAGETRWQGWRDHAAGRPAWALARAGLCDGAAPNGRPAQMLQALRQNPPLR</sequence>
<dbReference type="Pfam" id="PF08750">
    <property type="entry name" value="CNP1"/>
    <property type="match status" value="1"/>
</dbReference>
<evidence type="ECO:0000313" key="3">
    <source>
        <dbReference type="Proteomes" id="UP000067461"/>
    </source>
</evidence>
<proteinExistence type="predicted"/>
<keyword evidence="3" id="KW-1185">Reference proteome</keyword>
<dbReference type="Proteomes" id="UP000067461">
    <property type="component" value="Chromosome"/>
</dbReference>
<dbReference type="KEGG" id="cbaa:SRAA_1614"/>
<organism evidence="2 3">
    <name type="scientific">Serpentinimonas raichei</name>
    <dbReference type="NCBI Taxonomy" id="1458425"/>
    <lineage>
        <taxon>Bacteria</taxon>
        <taxon>Pseudomonadati</taxon>
        <taxon>Pseudomonadota</taxon>
        <taxon>Betaproteobacteria</taxon>
        <taxon>Burkholderiales</taxon>
        <taxon>Comamonadaceae</taxon>
        <taxon>Serpentinimonas</taxon>
    </lineage>
</organism>
<reference evidence="2 3" key="1">
    <citation type="journal article" date="2014" name="Nat. Commun.">
        <title>Physiological and genomic features of highly alkaliphilic hydrogen-utilizing Betaproteobacteria from a continental serpentinizing site.</title>
        <authorList>
            <person name="Suzuki S."/>
            <person name="Kuenen J.G."/>
            <person name="Schipper K."/>
            <person name="van der Velde S."/>
            <person name="Ishii S."/>
            <person name="Wu A."/>
            <person name="Sorokin D.Y."/>
            <person name="Tenney A."/>
            <person name="Meng X.Y."/>
            <person name="Morrill P.L."/>
            <person name="Kamagata Y."/>
            <person name="Muyzer G."/>
            <person name="Nealson K.H."/>
        </authorList>
    </citation>
    <scope>NUCLEOTIDE SEQUENCE [LARGE SCALE GENOMIC DNA]</scope>
    <source>
        <strain evidence="2 3">A1</strain>
    </source>
</reference>
<name>A0A060NPL9_9BURK</name>
<accession>A0A060NPL9</accession>
<dbReference type="RefSeq" id="WP_171820233.1">
    <property type="nucleotide sequence ID" value="NZ_AP014568.1"/>
</dbReference>
<dbReference type="HOGENOM" id="CLU_099352_2_1_4"/>